<gene>
    <name evidence="2" type="ORF">KL86DES1_21635</name>
</gene>
<feature type="transmembrane region" description="Helical" evidence="1">
    <location>
        <begin position="35"/>
        <end position="57"/>
    </location>
</feature>
<name>A0A212L8P4_9BACT</name>
<sequence length="146" mass="16961">MRISVDNRHRIVLLAFIIVDHFIWLYGGHWEQASFAYVVMTECIRIFVGIALVVSFFYKKILEIAVNFILSYCAIMMLLNFIGGTDKTNFSEVPGSVDNVFWFKKDRLVPIDHGFLAAVVYLYFILSAYFFSGKYFNKNTMIKTKP</sequence>
<accession>A0A212L8P4</accession>
<evidence type="ECO:0000313" key="2">
    <source>
        <dbReference type="EMBL" id="SCM73942.1"/>
    </source>
</evidence>
<dbReference type="AlphaFoldDB" id="A0A212L8P4"/>
<proteinExistence type="predicted"/>
<feature type="transmembrane region" description="Helical" evidence="1">
    <location>
        <begin position="12"/>
        <end position="29"/>
    </location>
</feature>
<evidence type="ECO:0000256" key="1">
    <source>
        <dbReference type="SAM" id="Phobius"/>
    </source>
</evidence>
<reference evidence="2" key="1">
    <citation type="submission" date="2016-08" db="EMBL/GenBank/DDBJ databases">
        <authorList>
            <person name="Seilhamer J.J."/>
        </authorList>
    </citation>
    <scope>NUCLEOTIDE SEQUENCE</scope>
    <source>
        <strain evidence="2">86-1</strain>
    </source>
</reference>
<organism evidence="2">
    <name type="scientific">uncultured Desulfovibrio sp</name>
    <dbReference type="NCBI Taxonomy" id="167968"/>
    <lineage>
        <taxon>Bacteria</taxon>
        <taxon>Pseudomonadati</taxon>
        <taxon>Thermodesulfobacteriota</taxon>
        <taxon>Desulfovibrionia</taxon>
        <taxon>Desulfovibrionales</taxon>
        <taxon>Desulfovibrionaceae</taxon>
        <taxon>Desulfovibrio</taxon>
        <taxon>environmental samples</taxon>
    </lineage>
</organism>
<dbReference type="EMBL" id="FMJC01000002">
    <property type="protein sequence ID" value="SCM73942.1"/>
    <property type="molecule type" value="Genomic_DNA"/>
</dbReference>
<protein>
    <submittedName>
        <fullName evidence="2">Uncharacterized protein</fullName>
    </submittedName>
</protein>
<keyword evidence="1" id="KW-0472">Membrane</keyword>
<feature type="transmembrane region" description="Helical" evidence="1">
    <location>
        <begin position="115"/>
        <end position="136"/>
    </location>
</feature>
<keyword evidence="1" id="KW-0812">Transmembrane</keyword>
<keyword evidence="1" id="KW-1133">Transmembrane helix</keyword>
<dbReference type="RefSeq" id="WP_179980932.1">
    <property type="nucleotide sequence ID" value="NZ_LT608333.1"/>
</dbReference>
<feature type="transmembrane region" description="Helical" evidence="1">
    <location>
        <begin position="64"/>
        <end position="83"/>
    </location>
</feature>